<dbReference type="InterPro" id="IPR003171">
    <property type="entry name" value="Mehydrof_redctse-like"/>
</dbReference>
<accession>A0A380MLD7</accession>
<dbReference type="InterPro" id="IPR029041">
    <property type="entry name" value="FAD-linked_oxidoreductase-like"/>
</dbReference>
<dbReference type="Pfam" id="PF02219">
    <property type="entry name" value="MTHFR"/>
    <property type="match status" value="1"/>
</dbReference>
<dbReference type="Gene3D" id="3.20.20.220">
    <property type="match status" value="1"/>
</dbReference>
<organism evidence="7 8">
    <name type="scientific">Suttonella ornithocola</name>
    <dbReference type="NCBI Taxonomy" id="279832"/>
    <lineage>
        <taxon>Bacteria</taxon>
        <taxon>Pseudomonadati</taxon>
        <taxon>Pseudomonadota</taxon>
        <taxon>Gammaproteobacteria</taxon>
        <taxon>Cardiobacteriales</taxon>
        <taxon>Cardiobacteriaceae</taxon>
        <taxon>Suttonella</taxon>
    </lineage>
</organism>
<dbReference type="GO" id="GO:0004489">
    <property type="term" value="F:methylenetetrahydrofolate reductase [NAD(P)H] activity"/>
    <property type="evidence" value="ECO:0007669"/>
    <property type="project" value="InterPro"/>
</dbReference>
<protein>
    <recommendedName>
        <fullName evidence="6">Methylenetetrahydrofolate reductase</fullName>
    </recommendedName>
</protein>
<evidence type="ECO:0000256" key="3">
    <source>
        <dbReference type="ARBA" id="ARBA00022630"/>
    </source>
</evidence>
<dbReference type="EMBL" id="UHIC01000001">
    <property type="protein sequence ID" value="SUO93068.1"/>
    <property type="molecule type" value="Genomic_DNA"/>
</dbReference>
<proteinExistence type="inferred from homology"/>
<comment type="similarity">
    <text evidence="6">Belongs to the methylenetetrahydrofolate reductase family.</text>
</comment>
<evidence type="ECO:0000256" key="6">
    <source>
        <dbReference type="RuleBase" id="RU003862"/>
    </source>
</evidence>
<keyword evidence="5 6" id="KW-0560">Oxidoreductase</keyword>
<evidence type="ECO:0000256" key="4">
    <source>
        <dbReference type="ARBA" id="ARBA00022827"/>
    </source>
</evidence>
<reference evidence="7 8" key="1">
    <citation type="submission" date="2018-06" db="EMBL/GenBank/DDBJ databases">
        <authorList>
            <consortium name="Pathogen Informatics"/>
            <person name="Doyle S."/>
        </authorList>
    </citation>
    <scope>NUCLEOTIDE SEQUENCE [LARGE SCALE GENOMIC DNA]</scope>
    <source>
        <strain evidence="7 8">NCTC13337</strain>
    </source>
</reference>
<evidence type="ECO:0000313" key="7">
    <source>
        <dbReference type="EMBL" id="SUO93068.1"/>
    </source>
</evidence>
<comment type="pathway">
    <text evidence="2 6">One-carbon metabolism; tetrahydrofolate interconversion.</text>
</comment>
<comment type="cofactor">
    <cofactor evidence="1 6">
        <name>FAD</name>
        <dbReference type="ChEBI" id="CHEBI:57692"/>
    </cofactor>
</comment>
<evidence type="ECO:0000256" key="5">
    <source>
        <dbReference type="ARBA" id="ARBA00023002"/>
    </source>
</evidence>
<dbReference type="UniPathway" id="UPA00193"/>
<sequence length="298" mass="33116">MEDEKQAIVDFVSNYSIELTPKTLLKLGNLHQYLPSTIKVYLTHLPGSDFADTITAVEKVITQGFEAVAHVAVRNIRRREALESGLKKLWRSGGRNLLLLAGAGGNVQSPFQDTLAVLKEGLLEEYDWESIGFAGHPEGHPFVSQEKIKEALLFKQSYAENYPRNYYLMTQFSFTSEPIVQWAENLEKESIRFPLKIGIPGVASTASLIKHARACGVGASLNFLLRNGGVFRRLIGGVSEPNLLVRDLAVAKVQKKLPDTTKLHIYPLGGFEATVKWLSAVQSGKFTLEDKKGIQIYE</sequence>
<evidence type="ECO:0000256" key="1">
    <source>
        <dbReference type="ARBA" id="ARBA00001974"/>
    </source>
</evidence>
<evidence type="ECO:0000256" key="2">
    <source>
        <dbReference type="ARBA" id="ARBA00004777"/>
    </source>
</evidence>
<dbReference type="GO" id="GO:0006555">
    <property type="term" value="P:methionine metabolic process"/>
    <property type="evidence" value="ECO:0007669"/>
    <property type="project" value="InterPro"/>
</dbReference>
<gene>
    <name evidence="7" type="ORF">NCTC13337_00041</name>
</gene>
<dbReference type="GO" id="GO:0035999">
    <property type="term" value="P:tetrahydrofolate interconversion"/>
    <property type="evidence" value="ECO:0007669"/>
    <property type="project" value="UniProtKB-UniPathway"/>
</dbReference>
<evidence type="ECO:0000313" key="8">
    <source>
        <dbReference type="Proteomes" id="UP000254601"/>
    </source>
</evidence>
<dbReference type="Proteomes" id="UP000254601">
    <property type="component" value="Unassembled WGS sequence"/>
</dbReference>
<keyword evidence="8" id="KW-1185">Reference proteome</keyword>
<dbReference type="OrthoDB" id="9812555at2"/>
<dbReference type="SUPFAM" id="SSF51730">
    <property type="entry name" value="FAD-linked oxidoreductase"/>
    <property type="match status" value="1"/>
</dbReference>
<dbReference type="AlphaFoldDB" id="A0A380MLD7"/>
<dbReference type="RefSeq" id="WP_115305781.1">
    <property type="nucleotide sequence ID" value="NZ_UHIC01000001.1"/>
</dbReference>
<keyword evidence="3 6" id="KW-0285">Flavoprotein</keyword>
<name>A0A380MLD7_9GAMM</name>
<keyword evidence="4 6" id="KW-0274">FAD</keyword>